<dbReference type="InterPro" id="IPR004245">
    <property type="entry name" value="DUF229"/>
</dbReference>
<organism evidence="1 2">
    <name type="scientific">Caenorhabditis auriculariae</name>
    <dbReference type="NCBI Taxonomy" id="2777116"/>
    <lineage>
        <taxon>Eukaryota</taxon>
        <taxon>Metazoa</taxon>
        <taxon>Ecdysozoa</taxon>
        <taxon>Nematoda</taxon>
        <taxon>Chromadorea</taxon>
        <taxon>Rhabditida</taxon>
        <taxon>Rhabditina</taxon>
        <taxon>Rhabditomorpha</taxon>
        <taxon>Rhabditoidea</taxon>
        <taxon>Rhabditidae</taxon>
        <taxon>Peloderinae</taxon>
        <taxon>Caenorhabditis</taxon>
    </lineage>
</organism>
<dbReference type="GO" id="GO:0005615">
    <property type="term" value="C:extracellular space"/>
    <property type="evidence" value="ECO:0007669"/>
    <property type="project" value="TreeGrafter"/>
</dbReference>
<protein>
    <recommendedName>
        <fullName evidence="3">DUF229 domain containing protein</fullName>
    </recommendedName>
</protein>
<dbReference type="Proteomes" id="UP000835052">
    <property type="component" value="Unassembled WGS sequence"/>
</dbReference>
<comment type="caution">
    <text evidence="1">The sequence shown here is derived from an EMBL/GenBank/DDBJ whole genome shotgun (WGS) entry which is preliminary data.</text>
</comment>
<name>A0A8S1HTH4_9PELO</name>
<reference evidence="1" key="1">
    <citation type="submission" date="2020-10" db="EMBL/GenBank/DDBJ databases">
        <authorList>
            <person name="Kikuchi T."/>
        </authorList>
    </citation>
    <scope>NUCLEOTIDE SEQUENCE</scope>
    <source>
        <strain evidence="1">NKZ352</strain>
    </source>
</reference>
<evidence type="ECO:0000313" key="1">
    <source>
        <dbReference type="EMBL" id="CAD6199776.1"/>
    </source>
</evidence>
<gene>
    <name evidence="1" type="ORF">CAUJ_LOCUS15675</name>
</gene>
<accession>A0A8S1HTH4</accession>
<dbReference type="SUPFAM" id="SSF53649">
    <property type="entry name" value="Alkaline phosphatase-like"/>
    <property type="match status" value="1"/>
</dbReference>
<dbReference type="Pfam" id="PF02995">
    <property type="entry name" value="DUF229"/>
    <property type="match status" value="1"/>
</dbReference>
<dbReference type="EMBL" id="CAJGYM010000202">
    <property type="protein sequence ID" value="CAD6199776.1"/>
    <property type="molecule type" value="Genomic_DNA"/>
</dbReference>
<sequence length="631" mass="72233">MWNAIRKYRVEIFLIFALLIGAICILNRDDPRDKKHLLPLKLNVSHSDRSGGKSKNGVSNEEQKSLFEAKCQLARLKVDNPELASLNRTGCSWMKNNFVHIAEKRKDLKCSGEYFLWSDVQNNEFSNSFPIIDGKRLNAADFGLVTCEVPGAFSFFTEKWNSIFSNRTVDDYMNVYILSFDSMSQMGFRRKMPKTVKFLEETLGSVVLNGYNIVGDGTPQAIIPILTGQTETELPLTRKRYNDAKFVDEVYPFIWNNFTDSGYVTMYGEDMFSLDTFTYRLKGFSKPPTTHYTRPLFKEIENTVDPNCVGAVPTHKKWFEYGRRFMKAYDNIPKFLFLHQGRLSHDDMNLISVQDQDLADHLAQMHKEGHFDNSLVILMADHGPRFTEIRQTHQGQLEERLPFFSLALPKKVRNTRRGEIMYKNLVVNQDRLTSPFDIYSTLMDVLKMPDPQPISQRSQSLFKPISERRTCAQAGIAPHWCTCLSWSDALSDPGDFRVSQRLARAVVDAINDETALERKLCAKLKLDKLLESKKLTSNQDLLAYNGVKDKDGFVPNLSGTTAASFAHYNIKFKTRPGAAIYEVTLFYDGVTDSSHLDLSHLSHVNPYGDKPHCVIDRNYFLATFCVCYDKI</sequence>
<proteinExistence type="predicted"/>
<keyword evidence="2" id="KW-1185">Reference proteome</keyword>
<dbReference type="Gene3D" id="3.40.720.10">
    <property type="entry name" value="Alkaline Phosphatase, subunit A"/>
    <property type="match status" value="1"/>
</dbReference>
<dbReference type="CDD" id="cd16021">
    <property type="entry name" value="ALP_like"/>
    <property type="match status" value="1"/>
</dbReference>
<dbReference type="PANTHER" id="PTHR10974:SF1">
    <property type="entry name" value="FI08016P-RELATED"/>
    <property type="match status" value="1"/>
</dbReference>
<evidence type="ECO:0008006" key="3">
    <source>
        <dbReference type="Google" id="ProtNLM"/>
    </source>
</evidence>
<dbReference type="PANTHER" id="PTHR10974">
    <property type="entry name" value="FI08016P-RELATED"/>
    <property type="match status" value="1"/>
</dbReference>
<evidence type="ECO:0000313" key="2">
    <source>
        <dbReference type="Proteomes" id="UP000835052"/>
    </source>
</evidence>
<dbReference type="FunFam" id="3.40.720.10:FF:000017">
    <property type="entry name" value="Predicted protein"/>
    <property type="match status" value="1"/>
</dbReference>
<dbReference type="InterPro" id="IPR017850">
    <property type="entry name" value="Alkaline_phosphatase_core_sf"/>
</dbReference>
<dbReference type="OrthoDB" id="413313at2759"/>
<dbReference type="AlphaFoldDB" id="A0A8S1HTH4"/>